<gene>
    <name evidence="2" type="ORF">PXEA_LOCUS17913</name>
</gene>
<sequence>MTSPLWLTRRDFLALDLTRPRNQPLSLEAHKALRLERAHRLLWPTELTDRPLSPSNRSRSMYRQNSASRKPELCHVHQYTGHEPMTLVQRHRLASNYTMPPSS</sequence>
<name>A0A3S5AT18_9PLAT</name>
<reference evidence="2" key="1">
    <citation type="submission" date="2018-11" db="EMBL/GenBank/DDBJ databases">
        <authorList>
            <consortium name="Pathogen Informatics"/>
        </authorList>
    </citation>
    <scope>NUCLEOTIDE SEQUENCE</scope>
</reference>
<dbReference type="AlphaFoldDB" id="A0A3S5AT18"/>
<keyword evidence="3" id="KW-1185">Reference proteome</keyword>
<organism evidence="2 3">
    <name type="scientific">Protopolystoma xenopodis</name>
    <dbReference type="NCBI Taxonomy" id="117903"/>
    <lineage>
        <taxon>Eukaryota</taxon>
        <taxon>Metazoa</taxon>
        <taxon>Spiralia</taxon>
        <taxon>Lophotrochozoa</taxon>
        <taxon>Platyhelminthes</taxon>
        <taxon>Monogenea</taxon>
        <taxon>Polyopisthocotylea</taxon>
        <taxon>Polystomatidea</taxon>
        <taxon>Polystomatidae</taxon>
        <taxon>Protopolystoma</taxon>
    </lineage>
</organism>
<evidence type="ECO:0000313" key="2">
    <source>
        <dbReference type="EMBL" id="VEL24473.1"/>
    </source>
</evidence>
<evidence type="ECO:0000313" key="3">
    <source>
        <dbReference type="Proteomes" id="UP000784294"/>
    </source>
</evidence>
<dbReference type="Proteomes" id="UP000784294">
    <property type="component" value="Unassembled WGS sequence"/>
</dbReference>
<feature type="compositionally biased region" description="Polar residues" evidence="1">
    <location>
        <begin position="53"/>
        <end position="68"/>
    </location>
</feature>
<feature type="region of interest" description="Disordered" evidence="1">
    <location>
        <begin position="47"/>
        <end position="71"/>
    </location>
</feature>
<proteinExistence type="predicted"/>
<dbReference type="EMBL" id="CAAALY010067922">
    <property type="protein sequence ID" value="VEL24473.1"/>
    <property type="molecule type" value="Genomic_DNA"/>
</dbReference>
<comment type="caution">
    <text evidence="2">The sequence shown here is derived from an EMBL/GenBank/DDBJ whole genome shotgun (WGS) entry which is preliminary data.</text>
</comment>
<protein>
    <submittedName>
        <fullName evidence="2">Uncharacterized protein</fullName>
    </submittedName>
</protein>
<evidence type="ECO:0000256" key="1">
    <source>
        <dbReference type="SAM" id="MobiDB-lite"/>
    </source>
</evidence>
<accession>A0A3S5AT18</accession>